<dbReference type="PANTHER" id="PTHR20935">
    <property type="entry name" value="PHOSPHOGLYCERATE MUTASE-RELATED"/>
    <property type="match status" value="1"/>
</dbReference>
<sequence length="237" mass="26566">MGHIYLVRHGQASFGSANYDQLSPLGYEQTRLLGQWFANCRQGFGRVVTGGMQRHRQSADSCLAELPRALLLETEWQTDAGFAEFDHHQVLLRLCPEFADPAEFKLMMARQEQPLRAFEQLFRDAMARWMGGAHDHDYDESWPAFRARCVAAFERLCAQTQADGVQNCIVFTSGGTISALVQHVLGLDDQQVVELSMGMVNGAVSKVLHRPGQTSLAYLNNYAHLEWLGEAGSVTYR</sequence>
<dbReference type="PANTHER" id="PTHR20935:SF0">
    <property type="entry name" value="SERINE_THREONINE-PROTEIN PHOSPHATASE PGAM5, MITOCHONDRIAL"/>
    <property type="match status" value="1"/>
</dbReference>
<keyword evidence="1" id="KW-0378">Hydrolase</keyword>
<dbReference type="SMART" id="SM00855">
    <property type="entry name" value="PGAM"/>
    <property type="match status" value="1"/>
</dbReference>
<dbReference type="InterPro" id="IPR013078">
    <property type="entry name" value="His_Pase_superF_clade-1"/>
</dbReference>
<evidence type="ECO:0000313" key="2">
    <source>
        <dbReference type="EMBL" id="SFL99889.1"/>
    </source>
</evidence>
<protein>
    <submittedName>
        <fullName evidence="2">Broad specificity phosphatase PhoE</fullName>
    </submittedName>
</protein>
<organism evidence="2 3">
    <name type="scientific">Rugamonas rubra</name>
    <dbReference type="NCBI Taxonomy" id="758825"/>
    <lineage>
        <taxon>Bacteria</taxon>
        <taxon>Pseudomonadati</taxon>
        <taxon>Pseudomonadota</taxon>
        <taxon>Betaproteobacteria</taxon>
        <taxon>Burkholderiales</taxon>
        <taxon>Oxalobacteraceae</taxon>
        <taxon>Telluria group</taxon>
        <taxon>Rugamonas</taxon>
    </lineage>
</organism>
<dbReference type="AlphaFoldDB" id="A0A1I4M9J1"/>
<dbReference type="Proteomes" id="UP000199470">
    <property type="component" value="Unassembled WGS sequence"/>
</dbReference>
<dbReference type="InterPro" id="IPR029033">
    <property type="entry name" value="His_PPase_superfam"/>
</dbReference>
<proteinExistence type="predicted"/>
<evidence type="ECO:0000313" key="3">
    <source>
        <dbReference type="Proteomes" id="UP000199470"/>
    </source>
</evidence>
<dbReference type="Pfam" id="PF00300">
    <property type="entry name" value="His_Phos_1"/>
    <property type="match status" value="2"/>
</dbReference>
<accession>A0A1I4M9J1</accession>
<dbReference type="GO" id="GO:0016787">
    <property type="term" value="F:hydrolase activity"/>
    <property type="evidence" value="ECO:0007669"/>
    <property type="project" value="UniProtKB-KW"/>
</dbReference>
<reference evidence="2 3" key="1">
    <citation type="submission" date="2016-10" db="EMBL/GenBank/DDBJ databases">
        <authorList>
            <person name="de Groot N.N."/>
        </authorList>
    </citation>
    <scope>NUCLEOTIDE SEQUENCE [LARGE SCALE GENOMIC DNA]</scope>
    <source>
        <strain evidence="2 3">ATCC 43154</strain>
    </source>
</reference>
<dbReference type="Gene3D" id="3.40.50.1240">
    <property type="entry name" value="Phosphoglycerate mutase-like"/>
    <property type="match status" value="1"/>
</dbReference>
<keyword evidence="3" id="KW-1185">Reference proteome</keyword>
<dbReference type="RefSeq" id="WP_093387669.1">
    <property type="nucleotide sequence ID" value="NZ_FOTW01000010.1"/>
</dbReference>
<dbReference type="SUPFAM" id="SSF53254">
    <property type="entry name" value="Phosphoglycerate mutase-like"/>
    <property type="match status" value="1"/>
</dbReference>
<evidence type="ECO:0000256" key="1">
    <source>
        <dbReference type="ARBA" id="ARBA00022801"/>
    </source>
</evidence>
<dbReference type="OrthoDB" id="280692at2"/>
<dbReference type="InterPro" id="IPR051021">
    <property type="entry name" value="Mito_Ser/Thr_phosphatase"/>
</dbReference>
<dbReference type="EMBL" id="FOTW01000010">
    <property type="protein sequence ID" value="SFL99889.1"/>
    <property type="molecule type" value="Genomic_DNA"/>
</dbReference>
<gene>
    <name evidence="2" type="ORF">SAMN02982985_02342</name>
</gene>
<dbReference type="CDD" id="cd07067">
    <property type="entry name" value="HP_PGM_like"/>
    <property type="match status" value="1"/>
</dbReference>
<dbReference type="STRING" id="758825.SAMN02982985_02342"/>
<name>A0A1I4M9J1_9BURK</name>